<sequence length="475" mass="53175">MCSLSGWVKMNAAWERRLWLSSIRSTCCESTACAGRRPEHRSRSCYCVTHRDSPSRSWTAVLSTKSRRTNQVGFLSPYSHVRGFNYVPSTAVNDIAFWRDYDEALVERELTFAQRLGLNSARPFLAYVVYEHDPKSFLGRLRHFVRAAHDRGISVMPVVWDSCFDDTRPTIDSTENKWIPNPGVQRLGPEFWPAGEAYCADLVQTLGSEPGLAMWDIMNEPLITSWVSDDVPEREERKSTIWRFVHHFCGVMKELDSAHPITVGVANVATLPNVEAHVDVLSYHDYLPTRAAIRSQIDDAIRVAKANQKPIFISELACLARANPYDVTLEVCQEAGIGWYLWELMIGKSRWRDIHGVVYPDGTVRDPSIVAAIRGFFRRRGPDMIPPAVDKEGAATRAVGQAKAWLGSSDGDYAQGTALIETIANLLEAGEHVPMSSPPSARVLALAEAEDNESNRTELVRLLVLWSEKLTAVSS</sequence>
<organism evidence="5">
    <name type="scientific">Caldilineaceae bacterium SB0664_bin_27</name>
    <dbReference type="NCBI Taxonomy" id="2605260"/>
    <lineage>
        <taxon>Bacteria</taxon>
        <taxon>Bacillati</taxon>
        <taxon>Chloroflexota</taxon>
        <taxon>Caldilineae</taxon>
        <taxon>Caldilineales</taxon>
        <taxon>Caldilineaceae</taxon>
    </lineage>
</organism>
<gene>
    <name evidence="5" type="ORF">F4Y42_04190</name>
</gene>
<dbReference type="Pfam" id="PF00150">
    <property type="entry name" value="Cellulase"/>
    <property type="match status" value="1"/>
</dbReference>
<dbReference type="AlphaFoldDB" id="A0A6B0YQZ1"/>
<dbReference type="GO" id="GO:0000272">
    <property type="term" value="P:polysaccharide catabolic process"/>
    <property type="evidence" value="ECO:0007669"/>
    <property type="project" value="InterPro"/>
</dbReference>
<protein>
    <submittedName>
        <fullName evidence="5">Cellulase family glycosylhydrolase</fullName>
    </submittedName>
</protein>
<evidence type="ECO:0000256" key="2">
    <source>
        <dbReference type="ARBA" id="ARBA00023295"/>
    </source>
</evidence>
<accession>A0A6B0YQZ1</accession>
<feature type="domain" description="Glycoside hydrolase family 5" evidence="4">
    <location>
        <begin position="136"/>
        <end position="344"/>
    </location>
</feature>
<evidence type="ECO:0000256" key="3">
    <source>
        <dbReference type="RuleBase" id="RU361153"/>
    </source>
</evidence>
<name>A0A6B0YQZ1_9CHLR</name>
<dbReference type="Gene3D" id="3.20.20.80">
    <property type="entry name" value="Glycosidases"/>
    <property type="match status" value="1"/>
</dbReference>
<evidence type="ECO:0000313" key="5">
    <source>
        <dbReference type="EMBL" id="MXY92631.1"/>
    </source>
</evidence>
<keyword evidence="1 3" id="KW-0378">Hydrolase</keyword>
<proteinExistence type="inferred from homology"/>
<keyword evidence="2 3" id="KW-0326">Glycosidase</keyword>
<evidence type="ECO:0000256" key="1">
    <source>
        <dbReference type="ARBA" id="ARBA00022801"/>
    </source>
</evidence>
<comment type="caution">
    <text evidence="5">The sequence shown here is derived from an EMBL/GenBank/DDBJ whole genome shotgun (WGS) entry which is preliminary data.</text>
</comment>
<evidence type="ECO:0000259" key="4">
    <source>
        <dbReference type="Pfam" id="PF00150"/>
    </source>
</evidence>
<comment type="similarity">
    <text evidence="3">Belongs to the glycosyl hydrolase 5 (cellulase A) family.</text>
</comment>
<dbReference type="EMBL" id="VXRG01000038">
    <property type="protein sequence ID" value="MXY92631.1"/>
    <property type="molecule type" value="Genomic_DNA"/>
</dbReference>
<dbReference type="SUPFAM" id="SSF51445">
    <property type="entry name" value="(Trans)glycosidases"/>
    <property type="match status" value="1"/>
</dbReference>
<reference evidence="5" key="1">
    <citation type="submission" date="2019-09" db="EMBL/GenBank/DDBJ databases">
        <title>Characterisation of the sponge microbiome using genome-centric metagenomics.</title>
        <authorList>
            <person name="Engelberts J.P."/>
            <person name="Robbins S.J."/>
            <person name="De Goeij J.M."/>
            <person name="Aranda M."/>
            <person name="Bell S.C."/>
            <person name="Webster N.S."/>
        </authorList>
    </citation>
    <scope>NUCLEOTIDE SEQUENCE</scope>
    <source>
        <strain evidence="5">SB0664_bin_27</strain>
    </source>
</reference>
<dbReference type="InterPro" id="IPR017853">
    <property type="entry name" value="GH"/>
</dbReference>
<dbReference type="InterPro" id="IPR001547">
    <property type="entry name" value="Glyco_hydro_5"/>
</dbReference>
<dbReference type="GO" id="GO:0004553">
    <property type="term" value="F:hydrolase activity, hydrolyzing O-glycosyl compounds"/>
    <property type="evidence" value="ECO:0007669"/>
    <property type="project" value="InterPro"/>
</dbReference>